<evidence type="ECO:0000313" key="8">
    <source>
        <dbReference type="EMBL" id="ORY48447.1"/>
    </source>
</evidence>
<dbReference type="EMBL" id="MCGO01000011">
    <property type="protein sequence ID" value="ORY48447.1"/>
    <property type="molecule type" value="Genomic_DNA"/>
</dbReference>
<dbReference type="STRING" id="329046.A0A1Y2CNA6"/>
<sequence length="244" mass="27892">MRNRVPLKKVKFNAKHEYEYVANFKVLQSVFDKHRIENNIPLERLIKCKPQDNLEFMQWMKKYWDQYYPGGTYDALARRAASPTASNPSLASTSTASPTKGSASSIQTGMKKTLSTNSVSAPQPPQKRSTTTQQHQQPLQRTSTMPSAARANKETEQEYQRNLAHLQEQAMELKLTVEQVEKEREFYFGKLREIEVFVQEQLDTVGAMGVGEVLETIQSIMYKTEEGFEIPEDGEGVVDEEETF</sequence>
<reference evidence="8 9" key="1">
    <citation type="submission" date="2016-07" db="EMBL/GenBank/DDBJ databases">
        <title>Pervasive Adenine N6-methylation of Active Genes in Fungi.</title>
        <authorList>
            <consortium name="DOE Joint Genome Institute"/>
            <person name="Mondo S.J."/>
            <person name="Dannebaum R.O."/>
            <person name="Kuo R.C."/>
            <person name="Labutti K."/>
            <person name="Haridas S."/>
            <person name="Kuo A."/>
            <person name="Salamov A."/>
            <person name="Ahrendt S.R."/>
            <person name="Lipzen A."/>
            <person name="Sullivan W."/>
            <person name="Andreopoulos W.B."/>
            <person name="Clum A."/>
            <person name="Lindquist E."/>
            <person name="Daum C."/>
            <person name="Ramamoorthy G.K."/>
            <person name="Gryganskyi A."/>
            <person name="Culley D."/>
            <person name="Magnuson J.K."/>
            <person name="James T.Y."/>
            <person name="O'Malley M.A."/>
            <person name="Stajich J.E."/>
            <person name="Spatafora J.W."/>
            <person name="Visel A."/>
            <person name="Grigoriev I.V."/>
        </authorList>
    </citation>
    <scope>NUCLEOTIDE SEQUENCE [LARGE SCALE GENOMIC DNA]</scope>
    <source>
        <strain evidence="8 9">JEL800</strain>
    </source>
</reference>
<evidence type="ECO:0000256" key="3">
    <source>
        <dbReference type="ARBA" id="ARBA00022701"/>
    </source>
</evidence>
<keyword evidence="2" id="KW-0963">Cytoplasm</keyword>
<dbReference type="SUPFAM" id="SSF140612">
    <property type="entry name" value="EB1 dimerisation domain-like"/>
    <property type="match status" value="1"/>
</dbReference>
<dbReference type="InterPro" id="IPR027328">
    <property type="entry name" value="MAPRE"/>
</dbReference>
<dbReference type="Pfam" id="PF03271">
    <property type="entry name" value="EB1"/>
    <property type="match status" value="1"/>
</dbReference>
<comment type="subcellular location">
    <subcellularLocation>
        <location evidence="1">Cytoplasm</location>
        <location evidence="1">Cytoskeleton</location>
    </subcellularLocation>
</comment>
<organism evidence="8 9">
    <name type="scientific">Rhizoclosmatium globosum</name>
    <dbReference type="NCBI Taxonomy" id="329046"/>
    <lineage>
        <taxon>Eukaryota</taxon>
        <taxon>Fungi</taxon>
        <taxon>Fungi incertae sedis</taxon>
        <taxon>Chytridiomycota</taxon>
        <taxon>Chytridiomycota incertae sedis</taxon>
        <taxon>Chytridiomycetes</taxon>
        <taxon>Chytridiales</taxon>
        <taxon>Chytriomycetaceae</taxon>
        <taxon>Rhizoclosmatium</taxon>
    </lineage>
</organism>
<evidence type="ECO:0000256" key="5">
    <source>
        <dbReference type="PROSITE-ProRule" id="PRU00576"/>
    </source>
</evidence>
<feature type="compositionally biased region" description="Low complexity" evidence="6">
    <location>
        <begin position="84"/>
        <end position="99"/>
    </location>
</feature>
<dbReference type="OrthoDB" id="2119228at2759"/>
<dbReference type="InterPro" id="IPR036133">
    <property type="entry name" value="EB1_C_sf"/>
</dbReference>
<evidence type="ECO:0000313" key="9">
    <source>
        <dbReference type="Proteomes" id="UP000193642"/>
    </source>
</evidence>
<evidence type="ECO:0000259" key="7">
    <source>
        <dbReference type="PROSITE" id="PS51230"/>
    </source>
</evidence>
<evidence type="ECO:0000256" key="2">
    <source>
        <dbReference type="ARBA" id="ARBA00022490"/>
    </source>
</evidence>
<dbReference type="InterPro" id="IPR036872">
    <property type="entry name" value="CH_dom_sf"/>
</dbReference>
<evidence type="ECO:0000256" key="6">
    <source>
        <dbReference type="SAM" id="MobiDB-lite"/>
    </source>
</evidence>
<keyword evidence="3 5" id="KW-0493">Microtubule</keyword>
<name>A0A1Y2CNA6_9FUNG</name>
<dbReference type="SUPFAM" id="SSF47576">
    <property type="entry name" value="Calponin-homology domain, CH-domain"/>
    <property type="match status" value="1"/>
</dbReference>
<comment type="caution">
    <text evidence="8">The sequence shown here is derived from an EMBL/GenBank/DDBJ whole genome shotgun (WGS) entry which is preliminary data.</text>
</comment>
<protein>
    <recommendedName>
        <fullName evidence="7">EB1 C-terminal domain-containing protein</fullName>
    </recommendedName>
</protein>
<evidence type="ECO:0000256" key="1">
    <source>
        <dbReference type="ARBA" id="ARBA00004245"/>
    </source>
</evidence>
<keyword evidence="9" id="KW-1185">Reference proteome</keyword>
<feature type="region of interest" description="Disordered" evidence="6">
    <location>
        <begin position="84"/>
        <end position="158"/>
    </location>
</feature>
<dbReference type="PROSITE" id="PS51230">
    <property type="entry name" value="EB1_C"/>
    <property type="match status" value="1"/>
</dbReference>
<dbReference type="Gene3D" id="1.10.418.10">
    <property type="entry name" value="Calponin-like domain"/>
    <property type="match status" value="1"/>
</dbReference>
<gene>
    <name evidence="8" type="ORF">BCR33DRAFT_35621</name>
</gene>
<dbReference type="AlphaFoldDB" id="A0A1Y2CNA6"/>
<feature type="compositionally biased region" description="Polar residues" evidence="6">
    <location>
        <begin position="100"/>
        <end position="146"/>
    </location>
</feature>
<accession>A0A1Y2CNA6</accession>
<dbReference type="Gene3D" id="1.20.5.1430">
    <property type="match status" value="1"/>
</dbReference>
<dbReference type="Proteomes" id="UP000193642">
    <property type="component" value="Unassembled WGS sequence"/>
</dbReference>
<dbReference type="PANTHER" id="PTHR10623">
    <property type="entry name" value="MICROTUBULE-ASSOCIATED PROTEIN RP/EB FAMILY MEMBER"/>
    <property type="match status" value="1"/>
</dbReference>
<dbReference type="InterPro" id="IPR004953">
    <property type="entry name" value="EB1_C"/>
</dbReference>
<proteinExistence type="predicted"/>
<keyword evidence="4" id="KW-0206">Cytoskeleton</keyword>
<evidence type="ECO:0000256" key="4">
    <source>
        <dbReference type="ARBA" id="ARBA00023212"/>
    </source>
</evidence>
<feature type="domain" description="EB1 C-terminal" evidence="7">
    <location>
        <begin position="155"/>
        <end position="230"/>
    </location>
</feature>
<dbReference type="GO" id="GO:0008017">
    <property type="term" value="F:microtubule binding"/>
    <property type="evidence" value="ECO:0007669"/>
    <property type="project" value="InterPro"/>
</dbReference>
<dbReference type="GO" id="GO:0005874">
    <property type="term" value="C:microtubule"/>
    <property type="evidence" value="ECO:0007669"/>
    <property type="project" value="UniProtKB-KW"/>
</dbReference>